<name>A0A173YDQ5_9FIRM</name>
<evidence type="ECO:0000256" key="7">
    <source>
        <dbReference type="ARBA" id="ARBA00022833"/>
    </source>
</evidence>
<evidence type="ECO:0000256" key="2">
    <source>
        <dbReference type="ARBA" id="ARBA00004141"/>
    </source>
</evidence>
<feature type="transmembrane region" description="Helical" evidence="11">
    <location>
        <begin position="261"/>
        <end position="283"/>
    </location>
</feature>
<dbReference type="InterPro" id="IPR036034">
    <property type="entry name" value="PDZ_sf"/>
</dbReference>
<dbReference type="CDD" id="cd06163">
    <property type="entry name" value="S2P-M50_PDZ_RseP-like"/>
    <property type="match status" value="1"/>
</dbReference>
<comment type="similarity">
    <text evidence="3 11">Belongs to the peptidase M50B family.</text>
</comment>
<keyword evidence="7 11" id="KW-0862">Zinc</keyword>
<evidence type="ECO:0000313" key="17">
    <source>
        <dbReference type="EMBL" id="MZK16664.1"/>
    </source>
</evidence>
<dbReference type="GO" id="GO:0016020">
    <property type="term" value="C:membrane"/>
    <property type="evidence" value="ECO:0007669"/>
    <property type="project" value="UniProtKB-SubCell"/>
</dbReference>
<dbReference type="PANTHER" id="PTHR42837:SF2">
    <property type="entry name" value="MEMBRANE METALLOPROTEASE ARASP2, CHLOROPLASTIC-RELATED"/>
    <property type="match status" value="1"/>
</dbReference>
<dbReference type="SUPFAM" id="SSF50156">
    <property type="entry name" value="PDZ domain-like"/>
    <property type="match status" value="1"/>
</dbReference>
<dbReference type="EMBL" id="WWSH01000003">
    <property type="protein sequence ID" value="MZK09695.1"/>
    <property type="molecule type" value="Genomic_DNA"/>
</dbReference>
<dbReference type="Proteomes" id="UP000446719">
    <property type="component" value="Unassembled WGS sequence"/>
</dbReference>
<keyword evidence="10 11" id="KW-0472">Membrane</keyword>
<dbReference type="Pfam" id="PF17820">
    <property type="entry name" value="PDZ_6"/>
    <property type="match status" value="1"/>
</dbReference>
<evidence type="ECO:0000313" key="21">
    <source>
        <dbReference type="Proteomes" id="UP000449249"/>
    </source>
</evidence>
<evidence type="ECO:0000256" key="6">
    <source>
        <dbReference type="ARBA" id="ARBA00022801"/>
    </source>
</evidence>
<dbReference type="GO" id="GO:0006508">
    <property type="term" value="P:proteolysis"/>
    <property type="evidence" value="ECO:0007669"/>
    <property type="project" value="UniProtKB-KW"/>
</dbReference>
<evidence type="ECO:0000256" key="8">
    <source>
        <dbReference type="ARBA" id="ARBA00022989"/>
    </source>
</evidence>
<dbReference type="NCBIfam" id="TIGR00054">
    <property type="entry name" value="RIP metalloprotease RseP"/>
    <property type="match status" value="1"/>
</dbReference>
<evidence type="ECO:0000313" key="20">
    <source>
        <dbReference type="Proteomes" id="UP000446719"/>
    </source>
</evidence>
<evidence type="ECO:0000256" key="9">
    <source>
        <dbReference type="ARBA" id="ARBA00023049"/>
    </source>
</evidence>
<dbReference type="CDD" id="cd23081">
    <property type="entry name" value="cpPDZ_EcRseP-like"/>
    <property type="match status" value="1"/>
</dbReference>
<feature type="transmembrane region" description="Helical" evidence="11">
    <location>
        <begin position="316"/>
        <end position="335"/>
    </location>
</feature>
<keyword evidence="11" id="KW-0479">Metal-binding</keyword>
<dbReference type="InterPro" id="IPR008915">
    <property type="entry name" value="Peptidase_M50"/>
</dbReference>
<evidence type="ECO:0000256" key="10">
    <source>
        <dbReference type="ARBA" id="ARBA00023136"/>
    </source>
</evidence>
<dbReference type="AlphaFoldDB" id="A0A173YDQ5"/>
<dbReference type="OrthoDB" id="9782003at2"/>
<dbReference type="GO" id="GO:0004222">
    <property type="term" value="F:metalloendopeptidase activity"/>
    <property type="evidence" value="ECO:0007669"/>
    <property type="project" value="InterPro"/>
</dbReference>
<feature type="domain" description="PDZ" evidence="13">
    <location>
        <begin position="119"/>
        <end position="172"/>
    </location>
</feature>
<evidence type="ECO:0000313" key="14">
    <source>
        <dbReference type="EMBL" id="CUN27901.1"/>
    </source>
</evidence>
<keyword evidence="6 11" id="KW-0378">Hydrolase</keyword>
<accession>A0A173YDQ5</accession>
<dbReference type="RefSeq" id="WP_022415578.1">
    <property type="nucleotide sequence ID" value="NZ_CABIWY010000003.1"/>
</dbReference>
<evidence type="ECO:0000256" key="5">
    <source>
        <dbReference type="ARBA" id="ARBA00022692"/>
    </source>
</evidence>
<reference evidence="20 21" key="2">
    <citation type="journal article" date="2019" name="Nat. Med.">
        <title>A library of human gut bacterial isolates paired with longitudinal multiomics data enables mechanistic microbiome research.</title>
        <authorList>
            <person name="Poyet M."/>
            <person name="Groussin M."/>
            <person name="Gibbons S.M."/>
            <person name="Avila-Pacheco J."/>
            <person name="Jiang X."/>
            <person name="Kearney S.M."/>
            <person name="Perrotta A.R."/>
            <person name="Berdy B."/>
            <person name="Zhao S."/>
            <person name="Lieberman T.D."/>
            <person name="Swanson P.K."/>
            <person name="Smith M."/>
            <person name="Roesemann S."/>
            <person name="Alexander J.E."/>
            <person name="Rich S.A."/>
            <person name="Livny J."/>
            <person name="Vlamakis H."/>
            <person name="Clish C."/>
            <person name="Bullock K."/>
            <person name="Deik A."/>
            <person name="Scott J."/>
            <person name="Pierce K.A."/>
            <person name="Xavier R.J."/>
            <person name="Alm E.J."/>
        </authorList>
    </citation>
    <scope>NUCLEOTIDE SEQUENCE [LARGE SCALE GENOMIC DNA]</scope>
    <source>
        <strain evidence="16 21">BIOML-A1</strain>
        <strain evidence="17 20">BIOML-A7</strain>
    </source>
</reference>
<dbReference type="EMBL" id="CYXO01000033">
    <property type="protein sequence ID" value="CUN27901.1"/>
    <property type="molecule type" value="Genomic_DNA"/>
</dbReference>
<evidence type="ECO:0000313" key="18">
    <source>
        <dbReference type="Proteomes" id="UP000095439"/>
    </source>
</evidence>
<dbReference type="EC" id="3.4.24.-" evidence="11"/>
<keyword evidence="8 11" id="KW-1133">Transmembrane helix</keyword>
<evidence type="ECO:0000313" key="19">
    <source>
        <dbReference type="Proteomes" id="UP000095597"/>
    </source>
</evidence>
<evidence type="ECO:0000313" key="16">
    <source>
        <dbReference type="EMBL" id="MZK09695.1"/>
    </source>
</evidence>
<organism evidence="15 18">
    <name type="scientific">Dorea longicatena</name>
    <dbReference type="NCBI Taxonomy" id="88431"/>
    <lineage>
        <taxon>Bacteria</taxon>
        <taxon>Bacillati</taxon>
        <taxon>Bacillota</taxon>
        <taxon>Clostridia</taxon>
        <taxon>Lachnospirales</taxon>
        <taxon>Lachnospiraceae</taxon>
        <taxon>Dorea</taxon>
    </lineage>
</organism>
<reference evidence="18 19" key="1">
    <citation type="submission" date="2015-09" db="EMBL/GenBank/DDBJ databases">
        <authorList>
            <consortium name="Pathogen Informatics"/>
        </authorList>
    </citation>
    <scope>NUCLEOTIDE SEQUENCE [LARGE SCALE GENOMIC DNA]</scope>
    <source>
        <strain evidence="15 18">2789STDY5608866</strain>
        <strain evidence="14 19">2789STDY5834961</strain>
    </source>
</reference>
<comment type="cofactor">
    <cofactor evidence="1 11">
        <name>Zn(2+)</name>
        <dbReference type="ChEBI" id="CHEBI:29105"/>
    </cofactor>
</comment>
<dbReference type="InterPro" id="IPR041489">
    <property type="entry name" value="PDZ_6"/>
</dbReference>
<evidence type="ECO:0000256" key="3">
    <source>
        <dbReference type="ARBA" id="ARBA00007931"/>
    </source>
</evidence>
<evidence type="ECO:0000313" key="15">
    <source>
        <dbReference type="EMBL" id="CUN62242.1"/>
    </source>
</evidence>
<comment type="subcellular location">
    <subcellularLocation>
        <location evidence="2">Membrane</location>
        <topology evidence="2">Multi-pass membrane protein</topology>
    </subcellularLocation>
</comment>
<evidence type="ECO:0000259" key="12">
    <source>
        <dbReference type="Pfam" id="PF02163"/>
    </source>
</evidence>
<dbReference type="Proteomes" id="UP000449249">
    <property type="component" value="Unassembled WGS sequence"/>
</dbReference>
<gene>
    <name evidence="15" type="primary">rasP</name>
    <name evidence="16" type="synonym">rseP</name>
    <name evidence="15" type="ORF">ERS852423_00985</name>
    <name evidence="14" type="ORF">ERS852573_03136</name>
    <name evidence="17" type="ORF">GT565_00720</name>
    <name evidence="16" type="ORF">GT576_04950</name>
</gene>
<dbReference type="EMBL" id="CYYY01000003">
    <property type="protein sequence ID" value="CUN62242.1"/>
    <property type="molecule type" value="Genomic_DNA"/>
</dbReference>
<feature type="transmembrane region" description="Helical" evidence="11">
    <location>
        <begin position="84"/>
        <end position="109"/>
    </location>
</feature>
<dbReference type="PANTHER" id="PTHR42837">
    <property type="entry name" value="REGULATOR OF SIGMA-E PROTEASE RSEP"/>
    <property type="match status" value="1"/>
</dbReference>
<dbReference type="Proteomes" id="UP000095597">
    <property type="component" value="Unassembled WGS sequence"/>
</dbReference>
<dbReference type="Gene3D" id="2.30.42.10">
    <property type="match status" value="1"/>
</dbReference>
<dbReference type="EMBL" id="WWSB01000001">
    <property type="protein sequence ID" value="MZK16664.1"/>
    <property type="molecule type" value="Genomic_DNA"/>
</dbReference>
<evidence type="ECO:0000256" key="1">
    <source>
        <dbReference type="ARBA" id="ARBA00001947"/>
    </source>
</evidence>
<keyword evidence="5 11" id="KW-0812">Transmembrane</keyword>
<sequence length="345" mass="37879">MGIILAILLFSFIIFFHELGHFLLAKKNGIDVDEFAIGMGPAIYSKEYKGTKYAVRILPIGGFCAMGEDEEANDSPNNFNNKSVWARISVIAAGPVFNFILAFIFAVIITAMVGYDKPVIGAVESGYPAAEAGLKKGDEIVQMGNKKIHIFREVSFYNQFHSNEDVAVTVLRNGKEKTVTLTPKMDKELGYKRLGIGSSGYSKANLLTAFQYGGYEVKFWICTTVDSLKMLVTGQIGVNELSGPVGIVSTVDTTYKESRSYGVFAVVVQMLNMAILLSANLGVMNLLPLPALDGGRLVFLFVEAIRGKRVPPEKEGYVHLAGIILLMLLMVFVMFNDINRIFLGR</sequence>
<proteinExistence type="inferred from homology"/>
<dbReference type="Pfam" id="PF02163">
    <property type="entry name" value="Peptidase_M50"/>
    <property type="match status" value="1"/>
</dbReference>
<evidence type="ECO:0000256" key="11">
    <source>
        <dbReference type="RuleBase" id="RU362031"/>
    </source>
</evidence>
<protein>
    <recommendedName>
        <fullName evidence="11">Zinc metalloprotease</fullName>
        <ecNumber evidence="11">3.4.24.-</ecNumber>
    </recommendedName>
</protein>
<dbReference type="GO" id="GO:0046872">
    <property type="term" value="F:metal ion binding"/>
    <property type="evidence" value="ECO:0007669"/>
    <property type="project" value="UniProtKB-KW"/>
</dbReference>
<evidence type="ECO:0000259" key="13">
    <source>
        <dbReference type="Pfam" id="PF17820"/>
    </source>
</evidence>
<dbReference type="Proteomes" id="UP000095439">
    <property type="component" value="Unassembled WGS sequence"/>
</dbReference>
<feature type="domain" description="Peptidase M50" evidence="12">
    <location>
        <begin position="6"/>
        <end position="329"/>
    </location>
</feature>
<keyword evidence="9 11" id="KW-0482">Metalloprotease</keyword>
<dbReference type="InterPro" id="IPR004387">
    <property type="entry name" value="Pept_M50_Zn"/>
</dbReference>
<evidence type="ECO:0000256" key="4">
    <source>
        <dbReference type="ARBA" id="ARBA00022670"/>
    </source>
</evidence>
<keyword evidence="4 15" id="KW-0645">Protease</keyword>